<proteinExistence type="predicted"/>
<reference evidence="3 4" key="2">
    <citation type="submission" date="2024-05" db="EMBL/GenBank/DDBJ databases">
        <authorList>
            <person name="Chen Y."/>
            <person name="Shah S."/>
            <person name="Dougan E. K."/>
            <person name="Thang M."/>
            <person name="Chan C."/>
        </authorList>
    </citation>
    <scope>NUCLEOTIDE SEQUENCE [LARGE SCALE GENOMIC DNA]</scope>
</reference>
<evidence type="ECO:0000313" key="3">
    <source>
        <dbReference type="EMBL" id="CAL4791334.1"/>
    </source>
</evidence>
<dbReference type="EMBL" id="CAMXCT020003347">
    <property type="protein sequence ID" value="CAL1157397.1"/>
    <property type="molecule type" value="Genomic_DNA"/>
</dbReference>
<evidence type="ECO:0000313" key="2">
    <source>
        <dbReference type="EMBL" id="CAI4004022.1"/>
    </source>
</evidence>
<keyword evidence="4" id="KW-1185">Reference proteome</keyword>
<dbReference type="Proteomes" id="UP001152797">
    <property type="component" value="Unassembled WGS sequence"/>
</dbReference>
<feature type="region of interest" description="Disordered" evidence="1">
    <location>
        <begin position="268"/>
        <end position="289"/>
    </location>
</feature>
<comment type="caution">
    <text evidence="2">The sequence shown here is derived from an EMBL/GenBank/DDBJ whole genome shotgun (WGS) entry which is preliminary data.</text>
</comment>
<name>A0A9P1D7K8_9DINO</name>
<organism evidence="2">
    <name type="scientific">Cladocopium goreaui</name>
    <dbReference type="NCBI Taxonomy" id="2562237"/>
    <lineage>
        <taxon>Eukaryota</taxon>
        <taxon>Sar</taxon>
        <taxon>Alveolata</taxon>
        <taxon>Dinophyceae</taxon>
        <taxon>Suessiales</taxon>
        <taxon>Symbiodiniaceae</taxon>
        <taxon>Cladocopium</taxon>
    </lineage>
</organism>
<gene>
    <name evidence="2" type="ORF">C1SCF055_LOCUS29840</name>
</gene>
<dbReference type="EMBL" id="CAMXCT030003347">
    <property type="protein sequence ID" value="CAL4791334.1"/>
    <property type="molecule type" value="Genomic_DNA"/>
</dbReference>
<evidence type="ECO:0000256" key="1">
    <source>
        <dbReference type="SAM" id="MobiDB-lite"/>
    </source>
</evidence>
<dbReference type="InterPro" id="IPR014903">
    <property type="entry name" value="DUF1796"/>
</dbReference>
<evidence type="ECO:0000313" key="4">
    <source>
        <dbReference type="Proteomes" id="UP001152797"/>
    </source>
</evidence>
<accession>A0A9P1D7K8</accession>
<dbReference type="EMBL" id="CAMXCT010003347">
    <property type="protein sequence ID" value="CAI4004022.1"/>
    <property type="molecule type" value="Genomic_DNA"/>
</dbReference>
<reference evidence="2" key="1">
    <citation type="submission" date="2022-10" db="EMBL/GenBank/DDBJ databases">
        <authorList>
            <person name="Chen Y."/>
            <person name="Dougan E. K."/>
            <person name="Chan C."/>
            <person name="Rhodes N."/>
            <person name="Thang M."/>
        </authorList>
    </citation>
    <scope>NUCLEOTIDE SEQUENCE</scope>
</reference>
<protein>
    <submittedName>
        <fullName evidence="2">Uncharacterized protein</fullName>
    </submittedName>
</protein>
<dbReference type="Pfam" id="PF08795">
    <property type="entry name" value="DUF1796"/>
    <property type="match status" value="1"/>
</dbReference>
<sequence>MAFPGFRSQSEPVKHVISLGCRCSQASVYRALGQRRYALPFDWIFTSPQMVTHCLQDDFQSFLDRQQLYQNGSSFDAIGLKPGSAPRERRLIGHKLYSTLTAGVGKGTIFNHRDPLHNDEDYLYTVRCVERFRLALASGERKLFVMLNLNRQLWLEPDILQLFTELQRRSRNFLLLVVDCSCKNLGAAAGHVELLSELGEEQKLLMYRVPCCGDNTGSYFRNDWDAERVKSLLVDPFTFHLSPDPLEVQQVQQVQLGERGGYGADCQVDDAKESTEPKGTVVRRWGRKT</sequence>
<dbReference type="AlphaFoldDB" id="A0A9P1D7K8"/>
<dbReference type="OrthoDB" id="444756at2759"/>